<dbReference type="Pfam" id="PF22041">
    <property type="entry name" value="GST_C_7"/>
    <property type="match status" value="1"/>
</dbReference>
<feature type="domain" description="GST N-terminal" evidence="1">
    <location>
        <begin position="20"/>
        <end position="90"/>
    </location>
</feature>
<evidence type="ECO:0000259" key="1">
    <source>
        <dbReference type="Pfam" id="PF13409"/>
    </source>
</evidence>
<evidence type="ECO:0000313" key="4">
    <source>
        <dbReference type="Proteomes" id="UP000002489"/>
    </source>
</evidence>
<organism evidence="3 4">
    <name type="scientific">Fusarium oxysporum (strain Fo5176)</name>
    <name type="common">Fusarium vascular wilt</name>
    <dbReference type="NCBI Taxonomy" id="660025"/>
    <lineage>
        <taxon>Eukaryota</taxon>
        <taxon>Fungi</taxon>
        <taxon>Dikarya</taxon>
        <taxon>Ascomycota</taxon>
        <taxon>Pezizomycotina</taxon>
        <taxon>Sordariomycetes</taxon>
        <taxon>Hypocreomycetidae</taxon>
        <taxon>Hypocreales</taxon>
        <taxon>Nectriaceae</taxon>
        <taxon>Fusarium</taxon>
        <taxon>Fusarium oxysporum species complex</taxon>
    </lineage>
</organism>
<dbReference type="VEuPathDB" id="FungiDB:FOXG_01094"/>
<dbReference type="EnsemblFungi" id="FOXG_01094T0">
    <property type="protein sequence ID" value="FOXG_01094P0"/>
    <property type="gene ID" value="FOXG_01094"/>
</dbReference>
<dbReference type="CDD" id="cd03038">
    <property type="entry name" value="GST_N_etherase_LigE"/>
    <property type="match status" value="1"/>
</dbReference>
<dbReference type="Gene3D" id="1.20.1050.10">
    <property type="match status" value="1"/>
</dbReference>
<protein>
    <submittedName>
        <fullName evidence="3">Uncharacterized protein</fullName>
    </submittedName>
</protein>
<evidence type="ECO:0000259" key="2">
    <source>
        <dbReference type="Pfam" id="PF22041"/>
    </source>
</evidence>
<dbReference type="Proteomes" id="UP000002489">
    <property type="component" value="Unassembled WGS sequence"/>
</dbReference>
<dbReference type="InterPro" id="IPR004045">
    <property type="entry name" value="Glutathione_S-Trfase_N"/>
</dbReference>
<dbReference type="InterPro" id="IPR036249">
    <property type="entry name" value="Thioredoxin-like_sf"/>
</dbReference>
<feature type="domain" description="Glutathione S-transferase UstS-like C-terminal" evidence="2">
    <location>
        <begin position="115"/>
        <end position="208"/>
    </location>
</feature>
<gene>
    <name evidence="3" type="primary">28943367</name>
</gene>
<sequence length="241" mass="27657">MSSEQYVLFDLPSRDPVGAWSLNPWKTRFLLNFKGIDYKTEWLEYPDIKPTLEPHVPANPATGTWTIPTVKFPDGEYIMDSNKILERVEKDHPEPSVHKDSPVLAKLFSIMPKIMSALQPVYFYTVPTNILSEKSLPYWHETRSKVAGKPLDEFHKEKGGQQAWANAKAPIQEVEALLKENSEGPFFLGKTPSYADFVWGGFLIFMQRNNIIDEVYKISGDSQLHKDLLEATAPWHKRNDH</sequence>
<name>A0A0D2XB27_FUSOF</name>
<dbReference type="AlphaFoldDB" id="A0A0D2XB27"/>
<dbReference type="SUPFAM" id="SSF47616">
    <property type="entry name" value="GST C-terminal domain-like"/>
    <property type="match status" value="1"/>
</dbReference>
<dbReference type="CDD" id="cd00299">
    <property type="entry name" value="GST_C_family"/>
    <property type="match status" value="1"/>
</dbReference>
<reference evidence="3" key="2">
    <citation type="submission" date="2025-08" db="UniProtKB">
        <authorList>
            <consortium name="EnsemblFungi"/>
        </authorList>
    </citation>
    <scope>IDENTIFICATION</scope>
    <source>
        <strain evidence="3">4287 / CBS 123668 / FGSC 9935 / NRRL 34936</strain>
    </source>
</reference>
<accession>A0A0D2XB27</accession>
<dbReference type="InterPro" id="IPR054416">
    <property type="entry name" value="GST_UstS-like_C"/>
</dbReference>
<proteinExistence type="predicted"/>
<evidence type="ECO:0000313" key="3">
    <source>
        <dbReference type="EnsemblFungi" id="FOXG_01094P0"/>
    </source>
</evidence>
<dbReference type="Gene3D" id="3.40.30.10">
    <property type="entry name" value="Glutaredoxin"/>
    <property type="match status" value="1"/>
</dbReference>
<dbReference type="Pfam" id="PF13409">
    <property type="entry name" value="GST_N_2"/>
    <property type="match status" value="1"/>
</dbReference>
<dbReference type="InterPro" id="IPR036282">
    <property type="entry name" value="Glutathione-S-Trfase_C_sf"/>
</dbReference>
<reference evidence="4" key="1">
    <citation type="journal article" date="2012" name="Mol. Plant Microbe Interact.">
        <title>A highly conserved effector in Fusarium oxysporum is required for full virulence on Arabidopsis.</title>
        <authorList>
            <person name="Thatcher L.F."/>
            <person name="Gardiner D.M."/>
            <person name="Kazan K."/>
            <person name="Manners J."/>
        </authorList>
    </citation>
    <scope>NUCLEOTIDE SEQUENCE [LARGE SCALE GENOMIC DNA]</scope>
    <source>
        <strain evidence="4">Fo5176</strain>
    </source>
</reference>
<dbReference type="SUPFAM" id="SSF52833">
    <property type="entry name" value="Thioredoxin-like"/>
    <property type="match status" value="1"/>
</dbReference>